<dbReference type="eggNOG" id="COG0457">
    <property type="taxonomic scope" value="Bacteria"/>
</dbReference>
<dbReference type="PANTHER" id="PTHR46208:SF1">
    <property type="entry name" value="MITOCHONDRIAL IMPORT RECEPTOR SUBUNIT TOM70"/>
    <property type="match status" value="1"/>
</dbReference>
<dbReference type="AlphaFoldDB" id="C1F9S8"/>
<dbReference type="KEGG" id="aca:ACP_2238"/>
<dbReference type="SMART" id="SM00028">
    <property type="entry name" value="TPR"/>
    <property type="match status" value="11"/>
</dbReference>
<keyword evidence="6" id="KW-0472">Membrane</keyword>
<evidence type="ECO:0000256" key="2">
    <source>
        <dbReference type="ARBA" id="ARBA00022692"/>
    </source>
</evidence>
<accession>C1F9S8</accession>
<evidence type="ECO:0000313" key="11">
    <source>
        <dbReference type="Proteomes" id="UP000002207"/>
    </source>
</evidence>
<evidence type="ECO:0000256" key="9">
    <source>
        <dbReference type="SAM" id="MobiDB-lite"/>
    </source>
</evidence>
<evidence type="ECO:0000256" key="5">
    <source>
        <dbReference type="ARBA" id="ARBA00022989"/>
    </source>
</evidence>
<proteinExistence type="inferred from homology"/>
<evidence type="ECO:0000256" key="8">
    <source>
        <dbReference type="PROSITE-ProRule" id="PRU00339"/>
    </source>
</evidence>
<dbReference type="EMBL" id="CP001472">
    <property type="protein sequence ID" value="ACO32888.1"/>
    <property type="molecule type" value="Genomic_DNA"/>
</dbReference>
<dbReference type="Proteomes" id="UP000002207">
    <property type="component" value="Chromosome"/>
</dbReference>
<dbReference type="GO" id="GO:0030150">
    <property type="term" value="P:protein import into mitochondrial matrix"/>
    <property type="evidence" value="ECO:0007669"/>
    <property type="project" value="TreeGrafter"/>
</dbReference>
<reference evidence="10 11" key="1">
    <citation type="journal article" date="2009" name="Appl. Environ. Microbiol.">
        <title>Three genomes from the phylum Acidobacteria provide insight into the lifestyles of these microorganisms in soils.</title>
        <authorList>
            <person name="Ward N.L."/>
            <person name="Challacombe J.F."/>
            <person name="Janssen P.H."/>
            <person name="Henrissat B."/>
            <person name="Coutinho P.M."/>
            <person name="Wu M."/>
            <person name="Xie G."/>
            <person name="Haft D.H."/>
            <person name="Sait M."/>
            <person name="Badger J."/>
            <person name="Barabote R.D."/>
            <person name="Bradley B."/>
            <person name="Brettin T.S."/>
            <person name="Brinkac L.M."/>
            <person name="Bruce D."/>
            <person name="Creasy T."/>
            <person name="Daugherty S.C."/>
            <person name="Davidsen T.M."/>
            <person name="DeBoy R.T."/>
            <person name="Detter J.C."/>
            <person name="Dodson R.J."/>
            <person name="Durkin A.S."/>
            <person name="Ganapathy A."/>
            <person name="Gwinn-Giglio M."/>
            <person name="Han C.S."/>
            <person name="Khouri H."/>
            <person name="Kiss H."/>
            <person name="Kothari S.P."/>
            <person name="Madupu R."/>
            <person name="Nelson K.E."/>
            <person name="Nelson W.C."/>
            <person name="Paulsen I."/>
            <person name="Penn K."/>
            <person name="Ren Q."/>
            <person name="Rosovitz M.J."/>
            <person name="Selengut J.D."/>
            <person name="Shrivastava S."/>
            <person name="Sullivan S.A."/>
            <person name="Tapia R."/>
            <person name="Thompson L.S."/>
            <person name="Watkins K.L."/>
            <person name="Yang Q."/>
            <person name="Yu C."/>
            <person name="Zafar N."/>
            <person name="Zhou L."/>
            <person name="Kuske C.R."/>
        </authorList>
    </citation>
    <scope>NUCLEOTIDE SEQUENCE [LARGE SCALE GENOMIC DNA]</scope>
    <source>
        <strain evidence="11">ATCC 51196 / DSM 11244 / BCRC 80197 / JCM 7670 / NBRC 15755 / NCIMB 13165 / 161</strain>
    </source>
</reference>
<evidence type="ECO:0000256" key="1">
    <source>
        <dbReference type="ARBA" id="ARBA00004167"/>
    </source>
</evidence>
<comment type="similarity">
    <text evidence="7">Belongs to the Tom70 family.</text>
</comment>
<feature type="repeat" description="TPR" evidence="8">
    <location>
        <begin position="323"/>
        <end position="356"/>
    </location>
</feature>
<keyword evidence="3" id="KW-0677">Repeat</keyword>
<feature type="repeat" description="TPR" evidence="8">
    <location>
        <begin position="357"/>
        <end position="390"/>
    </location>
</feature>
<dbReference type="InParanoid" id="C1F9S8"/>
<feature type="region of interest" description="Disordered" evidence="9">
    <location>
        <begin position="1"/>
        <end position="34"/>
    </location>
</feature>
<gene>
    <name evidence="10" type="ordered locus">ACP_2238</name>
</gene>
<name>C1F9S8_ACIC5</name>
<feature type="repeat" description="TPR" evidence="8">
    <location>
        <begin position="115"/>
        <end position="148"/>
    </location>
</feature>
<sequence>MPPSSFLFIGRMREKSSPQNSQKDRRKTPSPEIRSFPMKFPMFSLHLSPRHLGAALIVLLCAPAALPQTSPSASSMQKVEAHNAQILEQHLQVARKAMAAHQDSVAAQQYRIFLADALGELAIARAQAGQYSQAAENFDAALALAPNSPALLVEYARSEFQAGNLPHAKSLAQQIIQQYPHNKNALVRAYSILGRTQLAQQDAKAARKNLALAVALKPNFPNGYNLAAACLALEDQKCAAKIFSDMQASYGNTAVLHMYFGQAYLNSDFQRLAIAEFEKAIALNPKLPGAHYSLAAAYLATQQSIDKAEDELRKEIAVDPQSALAYAGLGHLETGQQKLSEALTDLQRAAALDPQNPNVTLYLGQLYAAMHKTPEAIDALRRAIAGMPNSPQNKSQLQKAHYLLGRLLAQSGQTSAGQKELQIAQAMMQQDITRSRQQLASYYDQNSATAPANSSSTAALPQEKTRHTITKEQQAAAQAATQFQQHIASAVANSYNNLGALAGAQGDALGALADFEGAAAWDPAMPGLDENIGRAAFAAGQFSQAVDPLTRYMQHHPEDKSLRAALGISLYMTGDYAKAAAALEPVALPNPVSNQVAYVYAVCLLKTGKPQPALALLKSLALQLPRSEDVHRTLGEAWAATGNQHQAAQELGIALLLDPNDAAAYANLGRVQLAQGDTAKAIASLRSAEKLDAANSQIHYDLAQAYRKASQPQQAAREMQQYHHLQSKSAAQPD</sequence>
<feature type="region of interest" description="Disordered" evidence="9">
    <location>
        <begin position="445"/>
        <end position="464"/>
    </location>
</feature>
<dbReference type="GO" id="GO:0008320">
    <property type="term" value="F:protein transmembrane transporter activity"/>
    <property type="evidence" value="ECO:0007669"/>
    <property type="project" value="TreeGrafter"/>
</dbReference>
<dbReference type="HOGENOM" id="CLU_377512_0_0_0"/>
<feature type="repeat" description="TPR" evidence="8">
    <location>
        <begin position="628"/>
        <end position="661"/>
    </location>
</feature>
<keyword evidence="11" id="KW-1185">Reference proteome</keyword>
<feature type="compositionally biased region" description="Polar residues" evidence="9">
    <location>
        <begin position="723"/>
        <end position="734"/>
    </location>
</feature>
<dbReference type="InterPro" id="IPR019734">
    <property type="entry name" value="TPR_rpt"/>
</dbReference>
<protein>
    <submittedName>
        <fullName evidence="10">Tetratricopeptide repeat protein</fullName>
    </submittedName>
</protein>
<dbReference type="GO" id="GO:0030943">
    <property type="term" value="F:mitochondrion targeting sequence binding"/>
    <property type="evidence" value="ECO:0007669"/>
    <property type="project" value="TreeGrafter"/>
</dbReference>
<keyword evidence="4 8" id="KW-0802">TPR repeat</keyword>
<feature type="repeat" description="TPR" evidence="8">
    <location>
        <begin position="662"/>
        <end position="695"/>
    </location>
</feature>
<feature type="region of interest" description="Disordered" evidence="9">
    <location>
        <begin position="711"/>
        <end position="734"/>
    </location>
</feature>
<evidence type="ECO:0000256" key="7">
    <source>
        <dbReference type="ARBA" id="ARBA00038030"/>
    </source>
</evidence>
<dbReference type="Gene3D" id="1.25.40.10">
    <property type="entry name" value="Tetratricopeptide repeat domain"/>
    <property type="match status" value="4"/>
</dbReference>
<evidence type="ECO:0000256" key="4">
    <source>
        <dbReference type="ARBA" id="ARBA00022803"/>
    </source>
</evidence>
<feature type="compositionally biased region" description="Low complexity" evidence="9">
    <location>
        <begin position="446"/>
        <end position="459"/>
    </location>
</feature>
<comment type="subcellular location">
    <subcellularLocation>
        <location evidence="1">Membrane</location>
        <topology evidence="1">Single-pass membrane protein</topology>
    </subcellularLocation>
</comment>
<dbReference type="PROSITE" id="PS50005">
    <property type="entry name" value="TPR"/>
    <property type="match status" value="6"/>
</dbReference>
<keyword evidence="2" id="KW-0812">Transmembrane</keyword>
<dbReference type="GO" id="GO:0016020">
    <property type="term" value="C:membrane"/>
    <property type="evidence" value="ECO:0007669"/>
    <property type="project" value="UniProtKB-SubCell"/>
</dbReference>
<evidence type="ECO:0000313" key="10">
    <source>
        <dbReference type="EMBL" id="ACO32888.1"/>
    </source>
</evidence>
<dbReference type="STRING" id="240015.ACP_2238"/>
<dbReference type="InterPro" id="IPR011990">
    <property type="entry name" value="TPR-like_helical_dom_sf"/>
</dbReference>
<keyword evidence="5" id="KW-1133">Transmembrane helix</keyword>
<dbReference type="Pfam" id="PF14559">
    <property type="entry name" value="TPR_19"/>
    <property type="match status" value="3"/>
</dbReference>
<evidence type="ECO:0000256" key="3">
    <source>
        <dbReference type="ARBA" id="ARBA00022737"/>
    </source>
</evidence>
<organism evidence="10 11">
    <name type="scientific">Acidobacterium capsulatum (strain ATCC 51196 / DSM 11244 / BCRC 80197 / JCM 7670 / NBRC 15755 / NCIMB 13165 / 161)</name>
    <dbReference type="NCBI Taxonomy" id="240015"/>
    <lineage>
        <taxon>Bacteria</taxon>
        <taxon>Pseudomonadati</taxon>
        <taxon>Acidobacteriota</taxon>
        <taxon>Terriglobia</taxon>
        <taxon>Terriglobales</taxon>
        <taxon>Acidobacteriaceae</taxon>
        <taxon>Acidobacterium</taxon>
    </lineage>
</organism>
<dbReference type="Pfam" id="PF13431">
    <property type="entry name" value="TPR_17"/>
    <property type="match status" value="1"/>
</dbReference>
<evidence type="ECO:0000256" key="6">
    <source>
        <dbReference type="ARBA" id="ARBA00023136"/>
    </source>
</evidence>
<dbReference type="SUPFAM" id="SSF48452">
    <property type="entry name" value="TPR-like"/>
    <property type="match status" value="3"/>
</dbReference>
<dbReference type="PANTHER" id="PTHR46208">
    <property type="entry name" value="MITOCHONDRIAL IMPORT RECEPTOR SUBUNIT TOM70"/>
    <property type="match status" value="1"/>
</dbReference>
<feature type="repeat" description="TPR" evidence="8">
    <location>
        <begin position="254"/>
        <end position="287"/>
    </location>
</feature>